<dbReference type="EMBL" id="JACJVP010000008">
    <property type="protein sequence ID" value="MBB6670569.1"/>
    <property type="molecule type" value="Genomic_DNA"/>
</dbReference>
<dbReference type="PANTHER" id="PTHR42713:SF3">
    <property type="entry name" value="TRANSCRIPTIONAL REGULATORY PROTEIN HPTR"/>
    <property type="match status" value="1"/>
</dbReference>
<evidence type="ECO:0000256" key="7">
    <source>
        <dbReference type="ARBA" id="ARBA00023163"/>
    </source>
</evidence>
<evidence type="ECO:0000256" key="3">
    <source>
        <dbReference type="ARBA" id="ARBA00022553"/>
    </source>
</evidence>
<dbReference type="GO" id="GO:0043565">
    <property type="term" value="F:sequence-specific DNA binding"/>
    <property type="evidence" value="ECO:0007669"/>
    <property type="project" value="InterPro"/>
</dbReference>
<dbReference type="InterPro" id="IPR018060">
    <property type="entry name" value="HTH_AraC"/>
</dbReference>
<dbReference type="InterPro" id="IPR009057">
    <property type="entry name" value="Homeodomain-like_sf"/>
</dbReference>
<evidence type="ECO:0000313" key="12">
    <source>
        <dbReference type="Proteomes" id="UP000547209"/>
    </source>
</evidence>
<dbReference type="AlphaFoldDB" id="A0A7X0VFF8"/>
<evidence type="ECO:0000256" key="8">
    <source>
        <dbReference type="PROSITE-ProRule" id="PRU00169"/>
    </source>
</evidence>
<evidence type="ECO:0000256" key="4">
    <source>
        <dbReference type="ARBA" id="ARBA00023012"/>
    </source>
</evidence>
<dbReference type="InterPro" id="IPR018062">
    <property type="entry name" value="HTH_AraC-typ_CS"/>
</dbReference>
<keyword evidence="6" id="KW-0238">DNA-binding</keyword>
<evidence type="ECO:0000256" key="1">
    <source>
        <dbReference type="ARBA" id="ARBA00004496"/>
    </source>
</evidence>
<dbReference type="CDD" id="cd17536">
    <property type="entry name" value="REC_YesN-like"/>
    <property type="match status" value="1"/>
</dbReference>
<reference evidence="11 12" key="1">
    <citation type="submission" date="2020-08" db="EMBL/GenBank/DDBJ databases">
        <title>Cohnella phylogeny.</title>
        <authorList>
            <person name="Dunlap C."/>
        </authorList>
    </citation>
    <scope>NUCLEOTIDE SEQUENCE [LARGE SCALE GENOMIC DNA]</scope>
    <source>
        <strain evidence="11 12">DSM 28246</strain>
    </source>
</reference>
<gene>
    <name evidence="11" type="ORF">H7C19_07690</name>
</gene>
<dbReference type="Gene3D" id="1.10.10.60">
    <property type="entry name" value="Homeodomain-like"/>
    <property type="match status" value="2"/>
</dbReference>
<dbReference type="InterPro" id="IPR011006">
    <property type="entry name" value="CheY-like_superfamily"/>
</dbReference>
<protein>
    <submittedName>
        <fullName evidence="11">Response regulator transcription factor</fullName>
    </submittedName>
</protein>
<dbReference type="Proteomes" id="UP000547209">
    <property type="component" value="Unassembled WGS sequence"/>
</dbReference>
<sequence length="516" mass="57520">MYSVLIVDDESTIREGLEVLIEWESLGFRVAGAAANAKEAIPMYRDCRPDLMIVDIRMPGMNGLELVQHLRRENERQHVLVLSGYADFSYAKRAIQLGIDGYLLKPVDEEELAACLAKMKEVLDEERRAEGEDARQAVWSREMLVQALVANRFAGEGERLRMAADQAGLSWQAYQVVLLHLQPEDPQRREGLPAVLARLDRALARGDGGFVFQAEPYSGLLLKSGLSSDSAKRNLLREIGEASEAEGCEYVAAAGGGVSRLEDLAASFAAALERLHNRFFYDVSMLIDGDTPTPQLPAASPMPDAAARLDDIKDRLLYTIEAGNKAPLSLWLEEAGRYMLLAGEGESGIKARFGQLLTGVLNKLSQKHAIVRERFPSYEERVLAAYRAPSYRTMLLAMSSLLEEVSGEIACVGSESRIRQMIDLIHRNYQENLKLESLADALGYNSAYLGKLFRNTTGDPFNTYLDKVRIEKAKELLDAGMKVYEVAERVGYTQADYFRGKFQKYVGVPPTSYRKK</sequence>
<proteinExistence type="predicted"/>
<dbReference type="GO" id="GO:0000160">
    <property type="term" value="P:phosphorelay signal transduction system"/>
    <property type="evidence" value="ECO:0007669"/>
    <property type="project" value="UniProtKB-KW"/>
</dbReference>
<keyword evidence="5" id="KW-0805">Transcription regulation</keyword>
<keyword evidence="2" id="KW-0963">Cytoplasm</keyword>
<keyword evidence="3 8" id="KW-0597">Phosphoprotein</keyword>
<feature type="domain" description="HTH araC/xylS-type" evidence="9">
    <location>
        <begin position="419"/>
        <end position="516"/>
    </location>
</feature>
<comment type="subcellular location">
    <subcellularLocation>
        <location evidence="1">Cytoplasm</location>
    </subcellularLocation>
</comment>
<name>A0A7X0VFF8_9BACL</name>
<organism evidence="11 12">
    <name type="scientific">Cohnella nanjingensis</name>
    <dbReference type="NCBI Taxonomy" id="1387779"/>
    <lineage>
        <taxon>Bacteria</taxon>
        <taxon>Bacillati</taxon>
        <taxon>Bacillota</taxon>
        <taxon>Bacilli</taxon>
        <taxon>Bacillales</taxon>
        <taxon>Paenibacillaceae</taxon>
        <taxon>Cohnella</taxon>
    </lineage>
</organism>
<dbReference type="RefSeq" id="WP_185142004.1">
    <property type="nucleotide sequence ID" value="NZ_JACJVP010000008.1"/>
</dbReference>
<dbReference type="SUPFAM" id="SSF46689">
    <property type="entry name" value="Homeodomain-like"/>
    <property type="match status" value="2"/>
</dbReference>
<evidence type="ECO:0000256" key="5">
    <source>
        <dbReference type="ARBA" id="ARBA00023015"/>
    </source>
</evidence>
<accession>A0A7X0VFF8</accession>
<dbReference type="PROSITE" id="PS50110">
    <property type="entry name" value="RESPONSE_REGULATORY"/>
    <property type="match status" value="1"/>
</dbReference>
<dbReference type="Pfam" id="PF00072">
    <property type="entry name" value="Response_reg"/>
    <property type="match status" value="1"/>
</dbReference>
<dbReference type="InterPro" id="IPR001789">
    <property type="entry name" value="Sig_transdc_resp-reg_receiver"/>
</dbReference>
<dbReference type="GO" id="GO:0003700">
    <property type="term" value="F:DNA-binding transcription factor activity"/>
    <property type="evidence" value="ECO:0007669"/>
    <property type="project" value="InterPro"/>
</dbReference>
<evidence type="ECO:0000313" key="11">
    <source>
        <dbReference type="EMBL" id="MBB6670569.1"/>
    </source>
</evidence>
<evidence type="ECO:0000256" key="2">
    <source>
        <dbReference type="ARBA" id="ARBA00022490"/>
    </source>
</evidence>
<dbReference type="SMART" id="SM00342">
    <property type="entry name" value="HTH_ARAC"/>
    <property type="match status" value="1"/>
</dbReference>
<dbReference type="Gene3D" id="3.40.50.2300">
    <property type="match status" value="1"/>
</dbReference>
<feature type="domain" description="Response regulatory" evidence="10">
    <location>
        <begin position="3"/>
        <end position="120"/>
    </location>
</feature>
<keyword evidence="4" id="KW-0902">Two-component regulatory system</keyword>
<dbReference type="PROSITE" id="PS01124">
    <property type="entry name" value="HTH_ARAC_FAMILY_2"/>
    <property type="match status" value="1"/>
</dbReference>
<keyword evidence="12" id="KW-1185">Reference proteome</keyword>
<evidence type="ECO:0000256" key="6">
    <source>
        <dbReference type="ARBA" id="ARBA00023125"/>
    </source>
</evidence>
<dbReference type="Pfam" id="PF12833">
    <property type="entry name" value="HTH_18"/>
    <property type="match status" value="1"/>
</dbReference>
<dbReference type="PANTHER" id="PTHR42713">
    <property type="entry name" value="HISTIDINE KINASE-RELATED"/>
    <property type="match status" value="1"/>
</dbReference>
<dbReference type="SUPFAM" id="SSF52172">
    <property type="entry name" value="CheY-like"/>
    <property type="match status" value="1"/>
</dbReference>
<evidence type="ECO:0000259" key="10">
    <source>
        <dbReference type="PROSITE" id="PS50110"/>
    </source>
</evidence>
<feature type="modified residue" description="4-aspartylphosphate" evidence="8">
    <location>
        <position position="55"/>
    </location>
</feature>
<dbReference type="PROSITE" id="PS00041">
    <property type="entry name" value="HTH_ARAC_FAMILY_1"/>
    <property type="match status" value="1"/>
</dbReference>
<dbReference type="SMART" id="SM00448">
    <property type="entry name" value="REC"/>
    <property type="match status" value="1"/>
</dbReference>
<evidence type="ECO:0000259" key="9">
    <source>
        <dbReference type="PROSITE" id="PS01124"/>
    </source>
</evidence>
<dbReference type="GO" id="GO:0005737">
    <property type="term" value="C:cytoplasm"/>
    <property type="evidence" value="ECO:0007669"/>
    <property type="project" value="UniProtKB-SubCell"/>
</dbReference>
<dbReference type="InterPro" id="IPR051552">
    <property type="entry name" value="HptR"/>
</dbReference>
<keyword evidence="7" id="KW-0804">Transcription</keyword>
<comment type="caution">
    <text evidence="11">The sequence shown here is derived from an EMBL/GenBank/DDBJ whole genome shotgun (WGS) entry which is preliminary data.</text>
</comment>